<evidence type="ECO:0000256" key="2">
    <source>
        <dbReference type="ARBA" id="ARBA00012438"/>
    </source>
</evidence>
<dbReference type="EMBL" id="JAKJSC010000001">
    <property type="protein sequence ID" value="MDE5416545.1"/>
    <property type="molecule type" value="Genomic_DNA"/>
</dbReference>
<dbReference type="RefSeq" id="WP_275107887.1">
    <property type="nucleotide sequence ID" value="NZ_JAKJSC010000001.1"/>
</dbReference>
<dbReference type="SUPFAM" id="SSF48452">
    <property type="entry name" value="TPR-like"/>
    <property type="match status" value="2"/>
</dbReference>
<dbReference type="Pfam" id="PF02518">
    <property type="entry name" value="HATPase_c"/>
    <property type="match status" value="1"/>
</dbReference>
<evidence type="ECO:0000313" key="14">
    <source>
        <dbReference type="EMBL" id="MDE5416545.1"/>
    </source>
</evidence>
<dbReference type="Pfam" id="PF13424">
    <property type="entry name" value="TPR_12"/>
    <property type="match status" value="2"/>
</dbReference>
<dbReference type="InterPro" id="IPR011990">
    <property type="entry name" value="TPR-like_helical_dom_sf"/>
</dbReference>
<feature type="coiled-coil region" evidence="10">
    <location>
        <begin position="371"/>
        <end position="405"/>
    </location>
</feature>
<dbReference type="SUPFAM" id="SSF47384">
    <property type="entry name" value="Homodimeric domain of signal transducing histidine kinase"/>
    <property type="match status" value="1"/>
</dbReference>
<feature type="domain" description="Histidine kinase" evidence="13">
    <location>
        <begin position="480"/>
        <end position="698"/>
    </location>
</feature>
<keyword evidence="6" id="KW-0418">Kinase</keyword>
<dbReference type="Proteomes" id="UP001528920">
    <property type="component" value="Unassembled WGS sequence"/>
</dbReference>
<dbReference type="EC" id="2.7.13.3" evidence="2"/>
<feature type="repeat" description="TPR" evidence="9">
    <location>
        <begin position="169"/>
        <end position="202"/>
    </location>
</feature>
<keyword evidence="10" id="KW-0175">Coiled coil</keyword>
<keyword evidence="4" id="KW-0808">Transferase</keyword>
<dbReference type="SUPFAM" id="SSF55874">
    <property type="entry name" value="ATPase domain of HSP90 chaperone/DNA topoisomerase II/histidine kinase"/>
    <property type="match status" value="1"/>
</dbReference>
<feature type="repeat" description="TPR" evidence="9">
    <location>
        <begin position="289"/>
        <end position="322"/>
    </location>
</feature>
<keyword evidence="8" id="KW-0902">Two-component regulatory system</keyword>
<keyword evidence="11" id="KW-0472">Membrane</keyword>
<evidence type="ECO:0000256" key="3">
    <source>
        <dbReference type="ARBA" id="ARBA00022553"/>
    </source>
</evidence>
<evidence type="ECO:0000256" key="12">
    <source>
        <dbReference type="SAM" id="SignalP"/>
    </source>
</evidence>
<evidence type="ECO:0000259" key="13">
    <source>
        <dbReference type="PROSITE" id="PS50109"/>
    </source>
</evidence>
<dbReference type="PROSITE" id="PS50109">
    <property type="entry name" value="HIS_KIN"/>
    <property type="match status" value="1"/>
</dbReference>
<feature type="coiled-coil region" evidence="10">
    <location>
        <begin position="443"/>
        <end position="473"/>
    </location>
</feature>
<dbReference type="Pfam" id="PF13181">
    <property type="entry name" value="TPR_8"/>
    <property type="match status" value="1"/>
</dbReference>
<reference evidence="14 15" key="1">
    <citation type="submission" date="2022-01" db="EMBL/GenBank/DDBJ databases">
        <title>Labilibaculum sp. nov, a marine bacterium isolated from Antarctica.</title>
        <authorList>
            <person name="Dai W."/>
        </authorList>
    </citation>
    <scope>NUCLEOTIDE SEQUENCE [LARGE SCALE GENOMIC DNA]</scope>
    <source>
        <strain evidence="14 15">DW002</strain>
    </source>
</reference>
<evidence type="ECO:0000256" key="9">
    <source>
        <dbReference type="PROSITE-ProRule" id="PRU00339"/>
    </source>
</evidence>
<feature type="repeat" description="TPR" evidence="9">
    <location>
        <begin position="209"/>
        <end position="242"/>
    </location>
</feature>
<dbReference type="InterPro" id="IPR019734">
    <property type="entry name" value="TPR_rpt"/>
</dbReference>
<dbReference type="PROSITE" id="PS50005">
    <property type="entry name" value="TPR"/>
    <property type="match status" value="3"/>
</dbReference>
<name>A0ABT5VM81_9BACT</name>
<evidence type="ECO:0000256" key="5">
    <source>
        <dbReference type="ARBA" id="ARBA00022741"/>
    </source>
</evidence>
<sequence length="700" mass="79494">MRKVLALTFAFTCINLLAGYASTQNIKQEQIKVDSLKELNKVETDQFKLVDLSNEIAVTYGIISIDSSLVYSKKGIELAKNINYTHGLGVSHSYVARANAQIGEMKVALEHYDNALEIFLSEADSLNILDIYRGMSYVVSYSGNQLASLDYNRKALDIAEKLNDSLSLSIIYNNIATIYIGLDNYQPAIHYFEKTLEIEKKSQNPQDMAITYSNMGILKVKHKKFKEASADYHKITELLPKIKNNYTVAYLYISLAAYYTGINEFELPKQYLSKANEICIKNNYQHILARVYRQYGELFLKEKKYKKSIQYYDKGIELSETIGISEEFPRIYKMKAEAYAQLGEYSKAYKSLQKSNVALNSLESKKVATFLDEFEAQKAKEELNQQKLELALKEQQAENATIKINNRYHIAIITIVLLILLISIVTRFYLKSRQNNQKLRYQHKLINEQKVLLEENIQKLELSESTLQKLNATKDKFFSIIAHDLKSPFSAILGFNEELALNYSDYDDKERKMMIRVVGEAAKSTFSLLENLLTWSRSQSGFIEINKEVHSLKKLVEESISAYVGAAEIKNIHVNNSIADDINILADKETMKIVISNLFNNAVKFSNAGGEINLACKLNNGNVEVCTQDTGIGMSKQIMDGLFQIEKNVQREGTAEEQGTGLGLILCQEFVNKNNGEIWVKSEVGVGSELYFSLPLYTTN</sequence>
<dbReference type="SMART" id="SM00388">
    <property type="entry name" value="HisKA"/>
    <property type="match status" value="1"/>
</dbReference>
<keyword evidence="11" id="KW-1133">Transmembrane helix</keyword>
<feature type="transmembrane region" description="Helical" evidence="11">
    <location>
        <begin position="408"/>
        <end position="430"/>
    </location>
</feature>
<dbReference type="Gene3D" id="1.25.40.10">
    <property type="entry name" value="Tetratricopeptide repeat domain"/>
    <property type="match status" value="3"/>
</dbReference>
<evidence type="ECO:0000256" key="1">
    <source>
        <dbReference type="ARBA" id="ARBA00000085"/>
    </source>
</evidence>
<keyword evidence="15" id="KW-1185">Reference proteome</keyword>
<evidence type="ECO:0000256" key="6">
    <source>
        <dbReference type="ARBA" id="ARBA00022777"/>
    </source>
</evidence>
<accession>A0ABT5VM81</accession>
<keyword evidence="12" id="KW-0732">Signal</keyword>
<dbReference type="InterPro" id="IPR050351">
    <property type="entry name" value="BphY/WalK/GraS-like"/>
</dbReference>
<evidence type="ECO:0000256" key="8">
    <source>
        <dbReference type="ARBA" id="ARBA00023012"/>
    </source>
</evidence>
<dbReference type="PANTHER" id="PTHR42878:SF7">
    <property type="entry name" value="SENSOR HISTIDINE KINASE GLRK"/>
    <property type="match status" value="1"/>
</dbReference>
<keyword evidence="9" id="KW-0802">TPR repeat</keyword>
<keyword evidence="3" id="KW-0597">Phosphoprotein</keyword>
<feature type="signal peptide" evidence="12">
    <location>
        <begin position="1"/>
        <end position="18"/>
    </location>
</feature>
<keyword evidence="11" id="KW-0812">Transmembrane</keyword>
<dbReference type="Pfam" id="PF00512">
    <property type="entry name" value="HisKA"/>
    <property type="match status" value="1"/>
</dbReference>
<dbReference type="SMART" id="SM00028">
    <property type="entry name" value="TPR"/>
    <property type="match status" value="5"/>
</dbReference>
<evidence type="ECO:0000256" key="7">
    <source>
        <dbReference type="ARBA" id="ARBA00022840"/>
    </source>
</evidence>
<dbReference type="Gene3D" id="3.30.565.10">
    <property type="entry name" value="Histidine kinase-like ATPase, C-terminal domain"/>
    <property type="match status" value="1"/>
</dbReference>
<dbReference type="CDD" id="cd00082">
    <property type="entry name" value="HisKA"/>
    <property type="match status" value="1"/>
</dbReference>
<dbReference type="SMART" id="SM00387">
    <property type="entry name" value="HATPase_c"/>
    <property type="match status" value="1"/>
</dbReference>
<dbReference type="Gene3D" id="1.10.287.130">
    <property type="match status" value="1"/>
</dbReference>
<dbReference type="InterPro" id="IPR004358">
    <property type="entry name" value="Sig_transdc_His_kin-like_C"/>
</dbReference>
<evidence type="ECO:0000256" key="10">
    <source>
        <dbReference type="SAM" id="Coils"/>
    </source>
</evidence>
<dbReference type="PRINTS" id="PR00344">
    <property type="entry name" value="BCTRLSENSOR"/>
</dbReference>
<evidence type="ECO:0000256" key="11">
    <source>
        <dbReference type="SAM" id="Phobius"/>
    </source>
</evidence>
<dbReference type="PANTHER" id="PTHR42878">
    <property type="entry name" value="TWO-COMPONENT HISTIDINE KINASE"/>
    <property type="match status" value="1"/>
</dbReference>
<organism evidence="14 15">
    <name type="scientific">Paralabilibaculum antarcticum</name>
    <dbReference type="NCBI Taxonomy" id="2912572"/>
    <lineage>
        <taxon>Bacteria</taxon>
        <taxon>Pseudomonadati</taxon>
        <taxon>Bacteroidota</taxon>
        <taxon>Bacteroidia</taxon>
        <taxon>Marinilabiliales</taxon>
        <taxon>Marinifilaceae</taxon>
        <taxon>Paralabilibaculum</taxon>
    </lineage>
</organism>
<protein>
    <recommendedName>
        <fullName evidence="2">histidine kinase</fullName>
        <ecNumber evidence="2">2.7.13.3</ecNumber>
    </recommendedName>
</protein>
<comment type="catalytic activity">
    <reaction evidence="1">
        <text>ATP + protein L-histidine = ADP + protein N-phospho-L-histidine.</text>
        <dbReference type="EC" id="2.7.13.3"/>
    </reaction>
</comment>
<keyword evidence="5" id="KW-0547">Nucleotide-binding</keyword>
<keyword evidence="7" id="KW-0067">ATP-binding</keyword>
<gene>
    <name evidence="14" type="ORF">L3049_00895</name>
</gene>
<dbReference type="InterPro" id="IPR003661">
    <property type="entry name" value="HisK_dim/P_dom"/>
</dbReference>
<dbReference type="InterPro" id="IPR036890">
    <property type="entry name" value="HATPase_C_sf"/>
</dbReference>
<proteinExistence type="predicted"/>
<dbReference type="InterPro" id="IPR036097">
    <property type="entry name" value="HisK_dim/P_sf"/>
</dbReference>
<evidence type="ECO:0000313" key="15">
    <source>
        <dbReference type="Proteomes" id="UP001528920"/>
    </source>
</evidence>
<dbReference type="InterPro" id="IPR003594">
    <property type="entry name" value="HATPase_dom"/>
</dbReference>
<dbReference type="InterPro" id="IPR005467">
    <property type="entry name" value="His_kinase_dom"/>
</dbReference>
<feature type="chain" id="PRO_5047020016" description="histidine kinase" evidence="12">
    <location>
        <begin position="19"/>
        <end position="700"/>
    </location>
</feature>
<evidence type="ECO:0000256" key="4">
    <source>
        <dbReference type="ARBA" id="ARBA00022679"/>
    </source>
</evidence>
<comment type="caution">
    <text evidence="14">The sequence shown here is derived from an EMBL/GenBank/DDBJ whole genome shotgun (WGS) entry which is preliminary data.</text>
</comment>